<proteinExistence type="predicted"/>
<gene>
    <name evidence="1" type="ORF">SAMN04488693_105173</name>
</gene>
<dbReference type="RefSeq" id="WP_090585784.1">
    <property type="nucleotide sequence ID" value="NZ_FNDT01000005.1"/>
</dbReference>
<dbReference type="Proteomes" id="UP000199258">
    <property type="component" value="Unassembled WGS sequence"/>
</dbReference>
<dbReference type="OrthoDB" id="4944982at2"/>
<keyword evidence="2" id="KW-1185">Reference proteome</keyword>
<sequence>MPATGGARRRVRIRAAVVGWIVFAAAALTGCVEVPVSPAPSAEPELSPQQKLAAMPEVPVEELQSVGGEAVAFLTENRNAYCAITTEQGGIINSPVDPRLSGGQRDDSVLEVPAVYCELARYPDPAEITDDCHGTGLGFKGGTVLLTADGASYGGCRVGMTLMESELGPGAVSMEGALGRLPVLEDGLAVELNGFRCGTGERGLVCVAVATETGFAASADTFEIFAAEQRAQR</sequence>
<dbReference type="AlphaFoldDB" id="A0A1G8HER3"/>
<organism evidence="1 2">
    <name type="scientific">Arthrobacter subterraneus</name>
    <dbReference type="NCBI Taxonomy" id="335973"/>
    <lineage>
        <taxon>Bacteria</taxon>
        <taxon>Bacillati</taxon>
        <taxon>Actinomycetota</taxon>
        <taxon>Actinomycetes</taxon>
        <taxon>Micrococcales</taxon>
        <taxon>Micrococcaceae</taxon>
        <taxon>Arthrobacter</taxon>
    </lineage>
</organism>
<name>A0A1G8HER3_9MICC</name>
<dbReference type="STRING" id="335973.SAMN04488693_105173"/>
<evidence type="ECO:0000313" key="2">
    <source>
        <dbReference type="Proteomes" id="UP000199258"/>
    </source>
</evidence>
<protein>
    <submittedName>
        <fullName evidence="1">Uncharacterized protein</fullName>
    </submittedName>
</protein>
<dbReference type="EMBL" id="FNDT01000005">
    <property type="protein sequence ID" value="SDI05154.1"/>
    <property type="molecule type" value="Genomic_DNA"/>
</dbReference>
<accession>A0A1G8HER3</accession>
<evidence type="ECO:0000313" key="1">
    <source>
        <dbReference type="EMBL" id="SDI05154.1"/>
    </source>
</evidence>
<reference evidence="2" key="1">
    <citation type="submission" date="2016-10" db="EMBL/GenBank/DDBJ databases">
        <authorList>
            <person name="Varghese N."/>
            <person name="Submissions S."/>
        </authorList>
    </citation>
    <scope>NUCLEOTIDE SEQUENCE [LARGE SCALE GENOMIC DNA]</scope>
    <source>
        <strain evidence="2">NP_1H</strain>
    </source>
</reference>